<sequence>MSNFVYSLITITGIQAEIDAFIERFCVGEGQSLALSLEKALPLPPAPWEGQLAWARNHWGTPEIEGSMVMSKRKGRLKLGFGSTDAPPFPVYEIYTKAFPNLTFSARYADPANETAMAALGKNGKVTLTELLWDEKIEAEFEPVMYGGEDPATFQLPRPPEIPIATAPQGFFELPLSPLKRWRFWRLQRALAGYPPYAPPIKGTVAYLSTADGKTNFDVLMASKFERLGYLKIFLARQGVRLTSSPESTVDVATWFDRYGGYLLPYRRNGLLSLWDTKSRDHWYRVWTDHAVPWTGRWAGLNVILDITLYLGDRLIAAHPELQWKQYVSKRRRKEPMSCENLPCIGSASNVDAFSITEYMERKAAFLASLLRGDAGLSPKDTLSELNSFLVHSEKIRHDMAPSLSDKL</sequence>
<proteinExistence type="predicted"/>
<dbReference type="Proteomes" id="UP001156882">
    <property type="component" value="Unassembled WGS sequence"/>
</dbReference>
<comment type="caution">
    <text evidence="1">The sequence shown here is derived from an EMBL/GenBank/DDBJ whole genome shotgun (WGS) entry which is preliminary data.</text>
</comment>
<dbReference type="RefSeq" id="WP_284316737.1">
    <property type="nucleotide sequence ID" value="NZ_BSPC01000084.1"/>
</dbReference>
<keyword evidence="2" id="KW-1185">Reference proteome</keyword>
<organism evidence="1 2">
    <name type="scientific">Labrys miyagiensis</name>
    <dbReference type="NCBI Taxonomy" id="346912"/>
    <lineage>
        <taxon>Bacteria</taxon>
        <taxon>Pseudomonadati</taxon>
        <taxon>Pseudomonadota</taxon>
        <taxon>Alphaproteobacteria</taxon>
        <taxon>Hyphomicrobiales</taxon>
        <taxon>Xanthobacteraceae</taxon>
        <taxon>Labrys</taxon>
    </lineage>
</organism>
<evidence type="ECO:0000313" key="1">
    <source>
        <dbReference type="EMBL" id="GLS23806.1"/>
    </source>
</evidence>
<reference evidence="2" key="1">
    <citation type="journal article" date="2019" name="Int. J. Syst. Evol. Microbiol.">
        <title>The Global Catalogue of Microorganisms (GCM) 10K type strain sequencing project: providing services to taxonomists for standard genome sequencing and annotation.</title>
        <authorList>
            <consortium name="The Broad Institute Genomics Platform"/>
            <consortium name="The Broad Institute Genome Sequencing Center for Infectious Disease"/>
            <person name="Wu L."/>
            <person name="Ma J."/>
        </authorList>
    </citation>
    <scope>NUCLEOTIDE SEQUENCE [LARGE SCALE GENOMIC DNA]</scope>
    <source>
        <strain evidence="2">NBRC 101365</strain>
    </source>
</reference>
<dbReference type="EMBL" id="BSPC01000084">
    <property type="protein sequence ID" value="GLS23806.1"/>
    <property type="molecule type" value="Genomic_DNA"/>
</dbReference>
<protein>
    <submittedName>
        <fullName evidence="1">Uncharacterized protein</fullName>
    </submittedName>
</protein>
<accession>A0ABQ6CTY1</accession>
<gene>
    <name evidence="1" type="ORF">GCM10007874_68270</name>
</gene>
<evidence type="ECO:0000313" key="2">
    <source>
        <dbReference type="Proteomes" id="UP001156882"/>
    </source>
</evidence>
<name>A0ABQ6CTY1_9HYPH</name>